<dbReference type="Gene3D" id="3.90.1150.10">
    <property type="entry name" value="Aspartate Aminotransferase, domain 1"/>
    <property type="match status" value="1"/>
</dbReference>
<protein>
    <submittedName>
        <fullName evidence="2">Uncharacterized protein</fullName>
    </submittedName>
</protein>
<sequence length="80" mass="8556">MSAVMVSGAPGGGAGSGEARLDRALPRRDPDGLKVSATKPKASFPKDRDYELTWWWMRLSAGIEGAGDLIADLRQALERA</sequence>
<feature type="region of interest" description="Disordered" evidence="1">
    <location>
        <begin position="1"/>
        <end position="40"/>
    </location>
</feature>
<evidence type="ECO:0000256" key="1">
    <source>
        <dbReference type="SAM" id="MobiDB-lite"/>
    </source>
</evidence>
<organism evidence="2 3">
    <name type="scientific">Rhodomicrobium udaipurense</name>
    <dbReference type="NCBI Taxonomy" id="1202716"/>
    <lineage>
        <taxon>Bacteria</taxon>
        <taxon>Pseudomonadati</taxon>
        <taxon>Pseudomonadota</taxon>
        <taxon>Alphaproteobacteria</taxon>
        <taxon>Hyphomicrobiales</taxon>
        <taxon>Hyphomicrobiaceae</taxon>
        <taxon>Rhodomicrobium</taxon>
    </lineage>
</organism>
<proteinExistence type="predicted"/>
<feature type="compositionally biased region" description="Basic and acidic residues" evidence="1">
    <location>
        <begin position="19"/>
        <end position="32"/>
    </location>
</feature>
<accession>A0A8I1GIA3</accession>
<gene>
    <name evidence="2" type="ORF">JDN41_15410</name>
</gene>
<dbReference type="Proteomes" id="UP000623250">
    <property type="component" value="Unassembled WGS sequence"/>
</dbReference>
<name>A0A8I1GIA3_9HYPH</name>
<keyword evidence="3" id="KW-1185">Reference proteome</keyword>
<reference evidence="2 3" key="1">
    <citation type="submission" date="2020-12" db="EMBL/GenBank/DDBJ databases">
        <title>Revised draft genomes of Rhodomicrobium vannielii ATCC 17100 and Rhodomicrobium udaipurense JA643.</title>
        <authorList>
            <person name="Conners E.M."/>
            <person name="Davenport E.J."/>
            <person name="Bose A."/>
        </authorList>
    </citation>
    <scope>NUCLEOTIDE SEQUENCE [LARGE SCALE GENOMIC DNA]</scope>
    <source>
        <strain evidence="2 3">JA643</strain>
    </source>
</reference>
<dbReference type="InterPro" id="IPR015422">
    <property type="entry name" value="PyrdxlP-dep_Trfase_small"/>
</dbReference>
<dbReference type="EMBL" id="JAEMUK010000083">
    <property type="protein sequence ID" value="MBJ7544941.1"/>
    <property type="molecule type" value="Genomic_DNA"/>
</dbReference>
<evidence type="ECO:0000313" key="2">
    <source>
        <dbReference type="EMBL" id="MBJ7544941.1"/>
    </source>
</evidence>
<comment type="caution">
    <text evidence="2">The sequence shown here is derived from an EMBL/GenBank/DDBJ whole genome shotgun (WGS) entry which is preliminary data.</text>
</comment>
<evidence type="ECO:0000313" key="3">
    <source>
        <dbReference type="Proteomes" id="UP000623250"/>
    </source>
</evidence>
<dbReference type="AlphaFoldDB" id="A0A8I1GIA3"/>
<dbReference type="RefSeq" id="WP_155955016.1">
    <property type="nucleotide sequence ID" value="NZ_JAEMUK010000083.1"/>
</dbReference>